<organism evidence="3 4">
    <name type="scientific">Duganella dendranthematis</name>
    <dbReference type="NCBI Taxonomy" id="2728021"/>
    <lineage>
        <taxon>Bacteria</taxon>
        <taxon>Pseudomonadati</taxon>
        <taxon>Pseudomonadota</taxon>
        <taxon>Betaproteobacteria</taxon>
        <taxon>Burkholderiales</taxon>
        <taxon>Oxalobacteraceae</taxon>
        <taxon>Telluria group</taxon>
        <taxon>Duganella</taxon>
    </lineage>
</organism>
<evidence type="ECO:0000313" key="4">
    <source>
        <dbReference type="Proteomes" id="UP000503117"/>
    </source>
</evidence>
<evidence type="ECO:0000256" key="2">
    <source>
        <dbReference type="SAM" id="SignalP"/>
    </source>
</evidence>
<dbReference type="Proteomes" id="UP000503117">
    <property type="component" value="Chromosome"/>
</dbReference>
<feature type="signal peptide" evidence="2">
    <location>
        <begin position="1"/>
        <end position="44"/>
    </location>
</feature>
<evidence type="ECO:0008006" key="5">
    <source>
        <dbReference type="Google" id="ProtNLM"/>
    </source>
</evidence>
<evidence type="ECO:0000256" key="1">
    <source>
        <dbReference type="SAM" id="MobiDB-lite"/>
    </source>
</evidence>
<evidence type="ECO:0000313" key="3">
    <source>
        <dbReference type="EMBL" id="QJD93454.1"/>
    </source>
</evidence>
<protein>
    <recommendedName>
        <fullName evidence="5">Outer membrane beta-barrel protein</fullName>
    </recommendedName>
</protein>
<reference evidence="3 4" key="1">
    <citation type="submission" date="2020-04" db="EMBL/GenBank/DDBJ databases">
        <title>Genome sequencing of novel species.</title>
        <authorList>
            <person name="Heo J."/>
            <person name="Kim S.-J."/>
            <person name="Kim J.-S."/>
            <person name="Hong S.-B."/>
            <person name="Kwon S.-W."/>
        </authorList>
    </citation>
    <scope>NUCLEOTIDE SEQUENCE [LARGE SCALE GENOMIC DNA]</scope>
    <source>
        <strain evidence="3 4">AF9R3</strain>
    </source>
</reference>
<dbReference type="Pfam" id="PF09694">
    <property type="entry name" value="Gcw_chp"/>
    <property type="match status" value="1"/>
</dbReference>
<keyword evidence="2" id="KW-0732">Signal</keyword>
<feature type="region of interest" description="Disordered" evidence="1">
    <location>
        <begin position="1"/>
        <end position="24"/>
    </location>
</feature>
<dbReference type="NCBIfam" id="TIGR02001">
    <property type="entry name" value="gcw_chp"/>
    <property type="match status" value="1"/>
</dbReference>
<dbReference type="EMBL" id="CP051684">
    <property type="protein sequence ID" value="QJD93454.1"/>
    <property type="molecule type" value="Genomic_DNA"/>
</dbReference>
<feature type="chain" id="PRO_5045894381" description="Outer membrane beta-barrel protein" evidence="2">
    <location>
        <begin position="45"/>
        <end position="254"/>
    </location>
</feature>
<dbReference type="InterPro" id="IPR010239">
    <property type="entry name" value="CHP02001"/>
</dbReference>
<name>A0ABX6MHP4_9BURK</name>
<keyword evidence="4" id="KW-1185">Reference proteome</keyword>
<proteinExistence type="predicted"/>
<sequence length="254" mass="27837">MLRHLPPGARPQLRPSNQPTRRRTVTQRATVLLLSALAAAPAAAQIDISGSVALQSTYTFRGQAAGESNPAPQLTLNLDDASGWYVGGFASGMHIGDNYGYKLQGYAGYAQRLNSVQSWDAGCNQITYTQSHFNDFHECYAGISGERTSARLSYAPRYLGFRAKVVYGEISSFYPIDPRFNLIAHAGLLYNLSDGVWPGIPARARYDVKLGVAIPFGNWTVQLAREHSSDDGLRYHSYPVHPAKAWTMGASYAF</sequence>
<accession>A0ABX6MHP4</accession>
<gene>
    <name evidence="3" type="ORF">HH213_27260</name>
</gene>